<dbReference type="AlphaFoldDB" id="A0A8J2EJ68"/>
<dbReference type="GO" id="GO:0005765">
    <property type="term" value="C:lysosomal membrane"/>
    <property type="evidence" value="ECO:0007669"/>
    <property type="project" value="TreeGrafter"/>
</dbReference>
<evidence type="ECO:0000256" key="4">
    <source>
        <dbReference type="ARBA" id="ARBA00022989"/>
    </source>
</evidence>
<reference evidence="7" key="1">
    <citation type="submission" date="2021-04" db="EMBL/GenBank/DDBJ databases">
        <authorList>
            <person name="Chebbi M.A.C M."/>
        </authorList>
    </citation>
    <scope>NUCLEOTIDE SEQUENCE</scope>
</reference>
<proteinExistence type="predicted"/>
<feature type="transmembrane region" description="Helical" evidence="6">
    <location>
        <begin position="232"/>
        <end position="252"/>
    </location>
</feature>
<comment type="subcellular location">
    <subcellularLocation>
        <location evidence="1">Endomembrane system</location>
        <topology evidence="1">Multi-pass membrane protein</topology>
    </subcellularLocation>
</comment>
<sequence>MECLPCVKLLRSSERKRKLRVDDDLETVEERTERWRSIYVIYFTMFLMSLAFSIVLTGVWPYLDKLDPSVHKEFIGYVVAANPFGQMLFSPIIGWWGNKRGSVRLPLLLTLALFVVASVIYSTLEIIPAATKLAERTKAVSMVSLAQVLGFVVGPGLQAAVTPLGDTGFTIWGLPFNMYTMSGWINVFFGVLNFIFILPWVFKEHKIAAREAMRDQGKASEKEAWKSIKPDYVAAWTLICAFIILVFNFVLLETLGTPLTMDQFAWTKKESLYYMGIVMSVGAVIACIVFVIIEPLCK</sequence>
<feature type="transmembrane region" description="Helical" evidence="6">
    <location>
        <begin position="108"/>
        <end position="127"/>
    </location>
</feature>
<keyword evidence="3 6" id="KW-0812">Transmembrane</keyword>
<feature type="transmembrane region" description="Helical" evidence="6">
    <location>
        <begin position="39"/>
        <end position="62"/>
    </location>
</feature>
<keyword evidence="4 6" id="KW-1133">Transmembrane helix</keyword>
<accession>A0A8J2EJ68</accession>
<dbReference type="InterPro" id="IPR011701">
    <property type="entry name" value="MFS"/>
</dbReference>
<dbReference type="PANTHER" id="PTHR23510">
    <property type="entry name" value="INNER MEMBRANE TRANSPORT PROTEIN YAJR"/>
    <property type="match status" value="1"/>
</dbReference>
<keyword evidence="5 6" id="KW-0472">Membrane</keyword>
<dbReference type="OrthoDB" id="370281at2759"/>
<feature type="transmembrane region" description="Helical" evidence="6">
    <location>
        <begin position="181"/>
        <end position="202"/>
    </location>
</feature>
<dbReference type="Proteomes" id="UP000786811">
    <property type="component" value="Unassembled WGS sequence"/>
</dbReference>
<name>A0A8J2EJ68_COTCN</name>
<feature type="transmembrane region" description="Helical" evidence="6">
    <location>
        <begin position="74"/>
        <end position="96"/>
    </location>
</feature>
<dbReference type="GO" id="GO:0022857">
    <property type="term" value="F:transmembrane transporter activity"/>
    <property type="evidence" value="ECO:0007669"/>
    <property type="project" value="InterPro"/>
</dbReference>
<evidence type="ECO:0000313" key="8">
    <source>
        <dbReference type="Proteomes" id="UP000786811"/>
    </source>
</evidence>
<keyword evidence="8" id="KW-1185">Reference proteome</keyword>
<feature type="transmembrane region" description="Helical" evidence="6">
    <location>
        <begin position="272"/>
        <end position="293"/>
    </location>
</feature>
<evidence type="ECO:0000256" key="6">
    <source>
        <dbReference type="SAM" id="Phobius"/>
    </source>
</evidence>
<protein>
    <submittedName>
        <fullName evidence="7">Similar to mfsd8: Major facilitator superfamily domain-containing protein 8 (Xenopus laevis)</fullName>
    </submittedName>
</protein>
<evidence type="ECO:0000256" key="2">
    <source>
        <dbReference type="ARBA" id="ARBA00022448"/>
    </source>
</evidence>
<dbReference type="EMBL" id="CAJNRD030001114">
    <property type="protein sequence ID" value="CAG5074236.1"/>
    <property type="molecule type" value="Genomic_DNA"/>
</dbReference>
<dbReference type="Pfam" id="PF07690">
    <property type="entry name" value="MFS_1"/>
    <property type="match status" value="1"/>
</dbReference>
<evidence type="ECO:0000256" key="3">
    <source>
        <dbReference type="ARBA" id="ARBA00022692"/>
    </source>
</evidence>
<dbReference type="InterPro" id="IPR051068">
    <property type="entry name" value="MFS_Domain-Containing_Protein"/>
</dbReference>
<evidence type="ECO:0000256" key="1">
    <source>
        <dbReference type="ARBA" id="ARBA00004127"/>
    </source>
</evidence>
<keyword evidence="2" id="KW-0813">Transport</keyword>
<gene>
    <name evidence="7" type="ORF">HICCMSTLAB_LOCUS976</name>
</gene>
<feature type="non-terminal residue" evidence="7">
    <location>
        <position position="1"/>
    </location>
</feature>
<organism evidence="7 8">
    <name type="scientific">Cotesia congregata</name>
    <name type="common">Parasitoid wasp</name>
    <name type="synonym">Apanteles congregatus</name>
    <dbReference type="NCBI Taxonomy" id="51543"/>
    <lineage>
        <taxon>Eukaryota</taxon>
        <taxon>Metazoa</taxon>
        <taxon>Ecdysozoa</taxon>
        <taxon>Arthropoda</taxon>
        <taxon>Hexapoda</taxon>
        <taxon>Insecta</taxon>
        <taxon>Pterygota</taxon>
        <taxon>Neoptera</taxon>
        <taxon>Endopterygota</taxon>
        <taxon>Hymenoptera</taxon>
        <taxon>Apocrita</taxon>
        <taxon>Ichneumonoidea</taxon>
        <taxon>Braconidae</taxon>
        <taxon>Microgastrinae</taxon>
        <taxon>Cotesia</taxon>
    </lineage>
</organism>
<dbReference type="Gene3D" id="1.20.1250.20">
    <property type="entry name" value="MFS general substrate transporter like domains"/>
    <property type="match status" value="1"/>
</dbReference>
<evidence type="ECO:0000256" key="5">
    <source>
        <dbReference type="ARBA" id="ARBA00023136"/>
    </source>
</evidence>
<dbReference type="InterPro" id="IPR036259">
    <property type="entry name" value="MFS_trans_sf"/>
</dbReference>
<dbReference type="PANTHER" id="PTHR23510:SF3">
    <property type="entry name" value="MAJOR FACILITATOR SUPERFAMILY DOMAIN-CONTAINING PROTEIN 8"/>
    <property type="match status" value="1"/>
</dbReference>
<evidence type="ECO:0000313" key="7">
    <source>
        <dbReference type="EMBL" id="CAG5074236.1"/>
    </source>
</evidence>
<dbReference type="GO" id="GO:0012505">
    <property type="term" value="C:endomembrane system"/>
    <property type="evidence" value="ECO:0007669"/>
    <property type="project" value="UniProtKB-SubCell"/>
</dbReference>
<comment type="caution">
    <text evidence="7">The sequence shown here is derived from an EMBL/GenBank/DDBJ whole genome shotgun (WGS) entry which is preliminary data.</text>
</comment>
<dbReference type="SUPFAM" id="SSF103473">
    <property type="entry name" value="MFS general substrate transporter"/>
    <property type="match status" value="1"/>
</dbReference>